<reference evidence="1 2" key="1">
    <citation type="submission" date="2017-03" db="EMBL/GenBank/DDBJ databases">
        <authorList>
            <person name="Afonso C.L."/>
            <person name="Miller P.J."/>
            <person name="Scott M.A."/>
            <person name="Spackman E."/>
            <person name="Goraichik I."/>
            <person name="Dimitrov K.M."/>
            <person name="Suarez D.L."/>
            <person name="Swayne D.E."/>
        </authorList>
    </citation>
    <scope>NUCLEOTIDE SEQUENCE [LARGE SCALE GENOMIC DNA]</scope>
    <source>
        <strain evidence="1">PRJEB14757</strain>
    </source>
</reference>
<gene>
    <name evidence="1" type="ORF">MTBBW1_1300007</name>
</gene>
<protein>
    <submittedName>
        <fullName evidence="1">Uncharacterized protein</fullName>
    </submittedName>
</protein>
<dbReference type="Proteomes" id="UP000191931">
    <property type="component" value="Unassembled WGS sequence"/>
</dbReference>
<evidence type="ECO:0000313" key="1">
    <source>
        <dbReference type="EMBL" id="SLM28267.1"/>
    </source>
</evidence>
<name>A0A1W1H735_9BACT</name>
<organism evidence="1 2">
    <name type="scientific">Desulfamplus magnetovallimortis</name>
    <dbReference type="NCBI Taxonomy" id="1246637"/>
    <lineage>
        <taxon>Bacteria</taxon>
        <taxon>Pseudomonadati</taxon>
        <taxon>Thermodesulfobacteriota</taxon>
        <taxon>Desulfobacteria</taxon>
        <taxon>Desulfobacterales</taxon>
        <taxon>Desulfobacteraceae</taxon>
        <taxon>Desulfamplus</taxon>
    </lineage>
</organism>
<dbReference type="EMBL" id="FWEV01000036">
    <property type="protein sequence ID" value="SLM28267.1"/>
    <property type="molecule type" value="Genomic_DNA"/>
</dbReference>
<dbReference type="STRING" id="1246637.MTBBW1_1300007"/>
<proteinExistence type="predicted"/>
<accession>A0A1W1H735</accession>
<dbReference type="OrthoDB" id="5420804at2"/>
<evidence type="ECO:0000313" key="2">
    <source>
        <dbReference type="Proteomes" id="UP000191931"/>
    </source>
</evidence>
<sequence>MLKFYDINKQWEDALHLTEKAVNRHPEAYRELKKLIHRTVSCPLDIRDYFTTAEKIVNLLSCLDPCGQGSIFHRFSESLAPSNIWHVKWMRVECLDLLDHLDAFDRWRREKRKLRIVK</sequence>
<keyword evidence="2" id="KW-1185">Reference proteome</keyword>
<dbReference type="AlphaFoldDB" id="A0A1W1H735"/>